<comment type="similarity">
    <text evidence="2">Belongs to the bacterial sugar transferase family.</text>
</comment>
<keyword evidence="5 9" id="KW-1133">Transmembrane helix</keyword>
<dbReference type="RefSeq" id="WP_379720072.1">
    <property type="nucleotide sequence ID" value="NZ_JBHRYJ010000001.1"/>
</dbReference>
<accession>A0ABV7VAU5</accession>
<feature type="region of interest" description="Disordered" evidence="8">
    <location>
        <begin position="1"/>
        <end position="22"/>
    </location>
</feature>
<keyword evidence="7" id="KW-0270">Exopolysaccharide synthesis</keyword>
<dbReference type="NCBIfam" id="TIGR03023">
    <property type="entry name" value="WcaJ_sugtrans"/>
    <property type="match status" value="1"/>
</dbReference>
<dbReference type="GO" id="GO:0089702">
    <property type="term" value="F:undecaprenyl-phosphate glucose phosphotransferase activity"/>
    <property type="evidence" value="ECO:0007669"/>
    <property type="project" value="UniProtKB-EC"/>
</dbReference>
<evidence type="ECO:0000313" key="12">
    <source>
        <dbReference type="Proteomes" id="UP001595711"/>
    </source>
</evidence>
<dbReference type="InterPro" id="IPR017475">
    <property type="entry name" value="EPS_sugar_tfrase"/>
</dbReference>
<evidence type="ECO:0000256" key="9">
    <source>
        <dbReference type="SAM" id="Phobius"/>
    </source>
</evidence>
<evidence type="ECO:0000256" key="2">
    <source>
        <dbReference type="ARBA" id="ARBA00006464"/>
    </source>
</evidence>
<evidence type="ECO:0000256" key="7">
    <source>
        <dbReference type="ARBA" id="ARBA00023169"/>
    </source>
</evidence>
<feature type="transmembrane region" description="Helical" evidence="9">
    <location>
        <begin position="113"/>
        <end position="135"/>
    </location>
</feature>
<dbReference type="PANTHER" id="PTHR30576">
    <property type="entry name" value="COLANIC BIOSYNTHESIS UDP-GLUCOSE LIPID CARRIER TRANSFERASE"/>
    <property type="match status" value="1"/>
</dbReference>
<dbReference type="PANTHER" id="PTHR30576:SF0">
    <property type="entry name" value="UNDECAPRENYL-PHOSPHATE N-ACETYLGALACTOSAMINYL 1-PHOSPHATE TRANSFERASE-RELATED"/>
    <property type="match status" value="1"/>
</dbReference>
<protein>
    <submittedName>
        <fullName evidence="11">Undecaprenyl-phosphate glucose phosphotransferase</fullName>
        <ecNumber evidence="11">2.7.8.31</ecNumber>
    </submittedName>
</protein>
<dbReference type="Gene3D" id="3.40.50.720">
    <property type="entry name" value="NAD(P)-binding Rossmann-like Domain"/>
    <property type="match status" value="1"/>
</dbReference>
<comment type="subcellular location">
    <subcellularLocation>
        <location evidence="1">Membrane</location>
        <topology evidence="1">Multi-pass membrane protein</topology>
    </subcellularLocation>
</comment>
<feature type="transmembrane region" description="Helical" evidence="9">
    <location>
        <begin position="357"/>
        <end position="377"/>
    </location>
</feature>
<dbReference type="InterPro" id="IPR003362">
    <property type="entry name" value="Bact_transf"/>
</dbReference>
<evidence type="ECO:0000256" key="6">
    <source>
        <dbReference type="ARBA" id="ARBA00023136"/>
    </source>
</evidence>
<dbReference type="Pfam" id="PF02397">
    <property type="entry name" value="Bac_transf"/>
    <property type="match status" value="1"/>
</dbReference>
<name>A0ABV7VAU5_9PROT</name>
<keyword evidence="12" id="KW-1185">Reference proteome</keyword>
<dbReference type="EMBL" id="JBHRYJ010000001">
    <property type="protein sequence ID" value="MFC3673977.1"/>
    <property type="molecule type" value="Genomic_DNA"/>
</dbReference>
<dbReference type="EC" id="2.7.8.31" evidence="11"/>
<evidence type="ECO:0000256" key="1">
    <source>
        <dbReference type="ARBA" id="ARBA00004141"/>
    </source>
</evidence>
<organism evidence="11 12">
    <name type="scientific">Ferrovibrio xuzhouensis</name>
    <dbReference type="NCBI Taxonomy" id="1576914"/>
    <lineage>
        <taxon>Bacteria</taxon>
        <taxon>Pseudomonadati</taxon>
        <taxon>Pseudomonadota</taxon>
        <taxon>Alphaproteobacteria</taxon>
        <taxon>Rhodospirillales</taxon>
        <taxon>Rhodospirillaceae</taxon>
        <taxon>Ferrovibrio</taxon>
    </lineage>
</organism>
<keyword evidence="4 9" id="KW-0812">Transmembrane</keyword>
<evidence type="ECO:0000313" key="11">
    <source>
        <dbReference type="EMBL" id="MFC3673977.1"/>
    </source>
</evidence>
<gene>
    <name evidence="11" type="ORF">ACFOOQ_00370</name>
</gene>
<feature type="domain" description="Bacterial sugar transferase" evidence="10">
    <location>
        <begin position="351"/>
        <end position="537"/>
    </location>
</feature>
<reference evidence="12" key="1">
    <citation type="journal article" date="2019" name="Int. J. Syst. Evol. Microbiol.">
        <title>The Global Catalogue of Microorganisms (GCM) 10K type strain sequencing project: providing services to taxonomists for standard genome sequencing and annotation.</title>
        <authorList>
            <consortium name="The Broad Institute Genomics Platform"/>
            <consortium name="The Broad Institute Genome Sequencing Center for Infectious Disease"/>
            <person name="Wu L."/>
            <person name="Ma J."/>
        </authorList>
    </citation>
    <scope>NUCLEOTIDE SEQUENCE [LARGE SCALE GENOMIC DNA]</scope>
    <source>
        <strain evidence="12">KCTC 42182</strain>
    </source>
</reference>
<evidence type="ECO:0000256" key="5">
    <source>
        <dbReference type="ARBA" id="ARBA00022989"/>
    </source>
</evidence>
<dbReference type="NCBIfam" id="TIGR03025">
    <property type="entry name" value="EPS_sugtrans"/>
    <property type="match status" value="1"/>
</dbReference>
<feature type="transmembrane region" description="Helical" evidence="9">
    <location>
        <begin position="79"/>
        <end position="101"/>
    </location>
</feature>
<keyword evidence="3 11" id="KW-0808">Transferase</keyword>
<evidence type="ECO:0000259" key="10">
    <source>
        <dbReference type="Pfam" id="PF02397"/>
    </source>
</evidence>
<evidence type="ECO:0000256" key="4">
    <source>
        <dbReference type="ARBA" id="ARBA00022692"/>
    </source>
</evidence>
<comment type="caution">
    <text evidence="11">The sequence shown here is derived from an EMBL/GenBank/DDBJ whole genome shotgun (WGS) entry which is preliminary data.</text>
</comment>
<dbReference type="InterPro" id="IPR036291">
    <property type="entry name" value="NAD(P)-bd_dom_sf"/>
</dbReference>
<dbReference type="Pfam" id="PF13727">
    <property type="entry name" value="CoA_binding_3"/>
    <property type="match status" value="1"/>
</dbReference>
<proteinExistence type="inferred from homology"/>
<evidence type="ECO:0000256" key="8">
    <source>
        <dbReference type="SAM" id="MobiDB-lite"/>
    </source>
</evidence>
<feature type="transmembrane region" description="Helical" evidence="9">
    <location>
        <begin position="179"/>
        <end position="199"/>
    </location>
</feature>
<sequence length="545" mass="60059">MTMELLRVPQSRKTPAPRAQGMARQVVGRGEIRHFPTSAVRDAIAHDITARDIAAREAAPAGDAGRALAPSSPPVSMRVVGGLLCFGDAAMALLTGIITLQLVGPDLPKPAEYYILVSLLGALAFVNTLYVAGVYRPAVLRRSSLPIMQVALSWCLATGVTVVAMAVSGVSLAANTTWLLLWLTIGLFMPLVSRAILAARVDGWRHAGRLQRRIAVFGTGPIGQHLLRKLSVLTEHDDSRVVGVYDERLSRLPDHCMGHRIQGDIDHLLDEARKGRIDGVIVALPLAADRRVTAVVDRLRNAAIDIGVCLDQYGFQASGPDIAAGDGDTLAGVPVFWVERRPLRDWRGIAKEVEDRLFAAFVLVLIAPVLATIALLIKLDSPGPVLFKQKRHGYNNRLIEVFKFRTMYHHARDENAERQTSRDDPRVTRIGRILRRTSLDELPQFFNVLRGDMSVVGPRPHALAAKAGGLLYQEAVENYDQRHRMKPGITGWAQVSGWRGETAAVEQIEQRVRHDLYYIDNWSIMMDAKIILRTMTSGFTGENAY</sequence>
<dbReference type="InterPro" id="IPR017473">
    <property type="entry name" value="Undecaprenyl-P_gluc_Ptfrase"/>
</dbReference>
<feature type="transmembrane region" description="Helical" evidence="9">
    <location>
        <begin position="147"/>
        <end position="167"/>
    </location>
</feature>
<dbReference type="Proteomes" id="UP001595711">
    <property type="component" value="Unassembled WGS sequence"/>
</dbReference>
<keyword evidence="6 9" id="KW-0472">Membrane</keyword>
<dbReference type="SUPFAM" id="SSF51735">
    <property type="entry name" value="NAD(P)-binding Rossmann-fold domains"/>
    <property type="match status" value="1"/>
</dbReference>
<evidence type="ECO:0000256" key="3">
    <source>
        <dbReference type="ARBA" id="ARBA00022679"/>
    </source>
</evidence>